<dbReference type="InterPro" id="IPR036291">
    <property type="entry name" value="NAD(P)-bd_dom_sf"/>
</dbReference>
<dbReference type="Pfam" id="PF08240">
    <property type="entry name" value="ADH_N"/>
    <property type="match status" value="1"/>
</dbReference>
<evidence type="ECO:0000313" key="4">
    <source>
        <dbReference type="EMBL" id="KEO74238.1"/>
    </source>
</evidence>
<dbReference type="CDD" id="cd08261">
    <property type="entry name" value="Zn_ADH7"/>
    <property type="match status" value="1"/>
</dbReference>
<gene>
    <name evidence="4" type="ORF">EL17_08890</name>
</gene>
<dbReference type="Pfam" id="PF00107">
    <property type="entry name" value="ADH_zinc_N"/>
    <property type="match status" value="1"/>
</dbReference>
<feature type="domain" description="Alcohol dehydrogenase-like N-terminal" evidence="3">
    <location>
        <begin position="24"/>
        <end position="131"/>
    </location>
</feature>
<protein>
    <submittedName>
        <fullName evidence="4">Alcohol dehydrogenase</fullName>
    </submittedName>
</protein>
<keyword evidence="5" id="KW-1185">Reference proteome</keyword>
<evidence type="ECO:0000313" key="5">
    <source>
        <dbReference type="Proteomes" id="UP000027821"/>
    </source>
</evidence>
<sequence length="336" mass="36390">MKYIVCETPGQFLLKEKNMPVANEGQVLLDIKKVGICGTDIHAYLGNQAYFTYPRILGHELAATIAEGTLNGKFSIGEKVILIPYLHCGKCIACRNGQTNCCTSMQVMGVHVDGGMQEKISVPESALIATPELSLEEMVIVEPLAIAKHAIRRANVQKDETVLVMGCGPIGLAIMVMAKIQGAKVLALDTNAKRLEFAKEKIGVAATILAGPNAKELVSDQSDKELCQVVFDATGSKIALEKGPDYMSHGGRYVLVGLSKGELVFSHPAIHAKESSILCSRNATREDFDEVIKLLAAKKFPTDAYITHQANFGEMIGSFDNWLLPENQVIKAVVSF</sequence>
<dbReference type="EMBL" id="JMIH01000016">
    <property type="protein sequence ID" value="KEO74238.1"/>
    <property type="molecule type" value="Genomic_DNA"/>
</dbReference>
<dbReference type="InterPro" id="IPR011032">
    <property type="entry name" value="GroES-like_sf"/>
</dbReference>
<dbReference type="PANTHER" id="PTHR43401:SF3">
    <property type="entry name" value="L-GALACTONATE-5-DEHYDROGENASE"/>
    <property type="match status" value="1"/>
</dbReference>
<name>A0A074L2Z4_9BACT</name>
<accession>A0A074L2Z4</accession>
<dbReference type="InterPro" id="IPR013149">
    <property type="entry name" value="ADH-like_C"/>
</dbReference>
<dbReference type="Gene3D" id="3.40.50.720">
    <property type="entry name" value="NAD(P)-binding Rossmann-like Domain"/>
    <property type="match status" value="1"/>
</dbReference>
<dbReference type="Proteomes" id="UP000027821">
    <property type="component" value="Unassembled WGS sequence"/>
</dbReference>
<keyword evidence="1" id="KW-0560">Oxidoreductase</keyword>
<feature type="domain" description="Alcohol dehydrogenase-like C-terminal" evidence="2">
    <location>
        <begin position="169"/>
        <end position="296"/>
    </location>
</feature>
<dbReference type="RefSeq" id="WP_035073201.1">
    <property type="nucleotide sequence ID" value="NZ_JMIH01000016.1"/>
</dbReference>
<dbReference type="SUPFAM" id="SSF51735">
    <property type="entry name" value="NAD(P)-binding Rossmann-fold domains"/>
    <property type="match status" value="1"/>
</dbReference>
<evidence type="ECO:0000259" key="2">
    <source>
        <dbReference type="Pfam" id="PF00107"/>
    </source>
</evidence>
<evidence type="ECO:0000259" key="3">
    <source>
        <dbReference type="Pfam" id="PF08240"/>
    </source>
</evidence>
<evidence type="ECO:0000256" key="1">
    <source>
        <dbReference type="ARBA" id="ARBA00023002"/>
    </source>
</evidence>
<dbReference type="GO" id="GO:0016491">
    <property type="term" value="F:oxidoreductase activity"/>
    <property type="evidence" value="ECO:0007669"/>
    <property type="project" value="UniProtKB-KW"/>
</dbReference>
<reference evidence="4 5" key="1">
    <citation type="submission" date="2014-04" db="EMBL/GenBank/DDBJ databases">
        <title>Characterization and application of a salt tolerant electro-active bacterium.</title>
        <authorList>
            <person name="Yang L."/>
            <person name="Wei S."/>
            <person name="Tay Q.X.M."/>
        </authorList>
    </citation>
    <scope>NUCLEOTIDE SEQUENCE [LARGE SCALE GENOMIC DNA]</scope>
    <source>
        <strain evidence="4 5">LY1</strain>
    </source>
</reference>
<organism evidence="4 5">
    <name type="scientific">Anditalea andensis</name>
    <dbReference type="NCBI Taxonomy" id="1048983"/>
    <lineage>
        <taxon>Bacteria</taxon>
        <taxon>Pseudomonadati</taxon>
        <taxon>Bacteroidota</taxon>
        <taxon>Cytophagia</taxon>
        <taxon>Cytophagales</taxon>
        <taxon>Cytophagaceae</taxon>
        <taxon>Anditalea</taxon>
    </lineage>
</organism>
<dbReference type="OrthoDB" id="9787435at2"/>
<dbReference type="SUPFAM" id="SSF50129">
    <property type="entry name" value="GroES-like"/>
    <property type="match status" value="1"/>
</dbReference>
<dbReference type="InterPro" id="IPR013154">
    <property type="entry name" value="ADH-like_N"/>
</dbReference>
<dbReference type="AlphaFoldDB" id="A0A074L2Z4"/>
<proteinExistence type="predicted"/>
<dbReference type="InterPro" id="IPR050129">
    <property type="entry name" value="Zn_alcohol_dh"/>
</dbReference>
<dbReference type="PANTHER" id="PTHR43401">
    <property type="entry name" value="L-THREONINE 3-DEHYDROGENASE"/>
    <property type="match status" value="1"/>
</dbReference>
<dbReference type="STRING" id="1048983.EL17_08890"/>
<dbReference type="Gene3D" id="3.90.180.10">
    <property type="entry name" value="Medium-chain alcohol dehydrogenases, catalytic domain"/>
    <property type="match status" value="1"/>
</dbReference>
<comment type="caution">
    <text evidence="4">The sequence shown here is derived from an EMBL/GenBank/DDBJ whole genome shotgun (WGS) entry which is preliminary data.</text>
</comment>
<dbReference type="eggNOG" id="COG1063">
    <property type="taxonomic scope" value="Bacteria"/>
</dbReference>